<evidence type="ECO:0000313" key="10">
    <source>
        <dbReference type="EMBL" id="XDS50021.1"/>
    </source>
</evidence>
<dbReference type="GO" id="GO:0005975">
    <property type="term" value="P:carbohydrate metabolic process"/>
    <property type="evidence" value="ECO:0007669"/>
    <property type="project" value="InterPro"/>
</dbReference>
<feature type="compositionally biased region" description="Basic and acidic residues" evidence="6">
    <location>
        <begin position="113"/>
        <end position="130"/>
    </location>
</feature>
<dbReference type="PANTHER" id="PTHR22600:SF57">
    <property type="entry name" value="BETA-N-ACETYLHEXOSAMINIDASE"/>
    <property type="match status" value="1"/>
</dbReference>
<proteinExistence type="inferred from homology"/>
<feature type="domain" description="Glycoside hydrolase family 20 catalytic" evidence="7">
    <location>
        <begin position="138"/>
        <end position="483"/>
    </location>
</feature>
<dbReference type="Pfam" id="PF00728">
    <property type="entry name" value="Glyco_hydro_20"/>
    <property type="match status" value="1"/>
</dbReference>
<name>A0AB39UCZ1_9BIFI</name>
<feature type="active site" description="Proton donor" evidence="5">
    <location>
        <position position="285"/>
    </location>
</feature>
<dbReference type="PRINTS" id="PR00738">
    <property type="entry name" value="GLHYDRLASE20"/>
</dbReference>
<accession>A0AB39UCZ1</accession>
<evidence type="ECO:0000313" key="9">
    <source>
        <dbReference type="EMBL" id="XDS48794.1"/>
    </source>
</evidence>
<dbReference type="EMBL" id="CP129682">
    <property type="protein sequence ID" value="XDS48794.1"/>
    <property type="molecule type" value="Genomic_DNA"/>
</dbReference>
<comment type="catalytic activity">
    <reaction evidence="1">
        <text>Hydrolysis of terminal non-reducing N-acetyl-D-hexosamine residues in N-acetyl-beta-D-hexosaminides.</text>
        <dbReference type="EC" id="3.2.1.52"/>
    </reaction>
</comment>
<gene>
    <name evidence="10" type="ORF">QN062_06305</name>
    <name evidence="9" type="ORF">QN216_00500</name>
    <name evidence="8" type="ORF">QN217_09945</name>
</gene>
<dbReference type="RefSeq" id="WP_369340993.1">
    <property type="nucleotide sequence ID" value="NZ_CP129675.1"/>
</dbReference>
<evidence type="ECO:0000256" key="5">
    <source>
        <dbReference type="PIRSR" id="PIRSR625705-1"/>
    </source>
</evidence>
<evidence type="ECO:0000259" key="7">
    <source>
        <dbReference type="Pfam" id="PF00728"/>
    </source>
</evidence>
<dbReference type="Gene3D" id="3.20.20.80">
    <property type="entry name" value="Glycosidases"/>
    <property type="match status" value="1"/>
</dbReference>
<evidence type="ECO:0000256" key="4">
    <source>
        <dbReference type="ARBA" id="ARBA00022801"/>
    </source>
</evidence>
<dbReference type="InterPro" id="IPR025705">
    <property type="entry name" value="Beta_hexosaminidase_sua/sub"/>
</dbReference>
<dbReference type="SUPFAM" id="SSF51445">
    <property type="entry name" value="(Trans)glycosidases"/>
    <property type="match status" value="1"/>
</dbReference>
<dbReference type="InterPro" id="IPR015883">
    <property type="entry name" value="Glyco_hydro_20_cat"/>
</dbReference>
<dbReference type="PANTHER" id="PTHR22600">
    <property type="entry name" value="BETA-HEXOSAMINIDASE"/>
    <property type="match status" value="1"/>
</dbReference>
<dbReference type="GO" id="GO:0030203">
    <property type="term" value="P:glycosaminoglycan metabolic process"/>
    <property type="evidence" value="ECO:0007669"/>
    <property type="project" value="TreeGrafter"/>
</dbReference>
<evidence type="ECO:0000256" key="1">
    <source>
        <dbReference type="ARBA" id="ARBA00001231"/>
    </source>
</evidence>
<dbReference type="InterPro" id="IPR029018">
    <property type="entry name" value="Hex-like_dom2"/>
</dbReference>
<evidence type="ECO:0000256" key="3">
    <source>
        <dbReference type="ARBA" id="ARBA00012663"/>
    </source>
</evidence>
<dbReference type="AlphaFoldDB" id="A0AB39UCZ1"/>
<evidence type="ECO:0000256" key="6">
    <source>
        <dbReference type="SAM" id="MobiDB-lite"/>
    </source>
</evidence>
<evidence type="ECO:0000313" key="8">
    <source>
        <dbReference type="EMBL" id="XDS46425.1"/>
    </source>
</evidence>
<comment type="similarity">
    <text evidence="2">Belongs to the glycosyl hydrolase 20 family.</text>
</comment>
<dbReference type="EC" id="3.2.1.52" evidence="3"/>
<evidence type="ECO:0000256" key="2">
    <source>
        <dbReference type="ARBA" id="ARBA00006285"/>
    </source>
</evidence>
<dbReference type="InterPro" id="IPR017853">
    <property type="entry name" value="GH"/>
</dbReference>
<feature type="region of interest" description="Disordered" evidence="6">
    <location>
        <begin position="113"/>
        <end position="133"/>
    </location>
</feature>
<reference evidence="8" key="1">
    <citation type="submission" date="2023-07" db="EMBL/GenBank/DDBJ databases">
        <title>Bifidobacterium aquikefiriaerophilum sp. nov. and Bifidobacterium eccum sp. nov., isolated from water kefir.</title>
        <authorList>
            <person name="Breselge S."/>
            <person name="Bellassi P."/>
            <person name="Barcenilla C."/>
            <person name="Alvarez-Ordonez A."/>
            <person name="Morelli L."/>
            <person name="Cotter P.D."/>
        </authorList>
    </citation>
    <scope>NUCLEOTIDE SEQUENCE</scope>
    <source>
        <strain evidence="10">WK012_4_13</strain>
        <strain evidence="9">WK013_4_14</strain>
        <strain evidence="8">WK048_4_13</strain>
    </source>
</reference>
<organism evidence="8">
    <name type="scientific">Bifidobacterium fermentum</name>
    <dbReference type="NCBI Taxonomy" id="3059035"/>
    <lineage>
        <taxon>Bacteria</taxon>
        <taxon>Bacillati</taxon>
        <taxon>Actinomycetota</taxon>
        <taxon>Actinomycetes</taxon>
        <taxon>Bifidobacteriales</taxon>
        <taxon>Bifidobacteriaceae</taxon>
        <taxon>Bifidobacterium</taxon>
    </lineage>
</organism>
<dbReference type="GO" id="GO:0016020">
    <property type="term" value="C:membrane"/>
    <property type="evidence" value="ECO:0007669"/>
    <property type="project" value="TreeGrafter"/>
</dbReference>
<dbReference type="EMBL" id="CP129683">
    <property type="protein sequence ID" value="XDS50021.1"/>
    <property type="molecule type" value="Genomic_DNA"/>
</dbReference>
<dbReference type="EMBL" id="CP129675">
    <property type="protein sequence ID" value="XDS46425.1"/>
    <property type="molecule type" value="Genomic_DNA"/>
</dbReference>
<dbReference type="GO" id="GO:0004563">
    <property type="term" value="F:beta-N-acetylhexosaminidase activity"/>
    <property type="evidence" value="ECO:0007669"/>
    <property type="project" value="UniProtKB-EC"/>
</dbReference>
<sequence>MNTQWLNVIYDAEFGQQGVRDFTELCTGRGASTEDVLPVKSLRIRHGDDADVMNHGIDHPGGRVLAPGRELIDESHATTIDPIRHQADIQAQTETGVFRALCALARGAITREAQTKEAQTKESQTKEALTHPRSSPRYAWRSLSLDVSRYKASIEEIERVIDLLALHGMSVLHLHLTDHQSWRIPVDGFDLLSQSPDCFTWKQLDGLKHYARQRHITLVPEIDLPGHCAALLERYPELAGRPSFAHPFLSYVNVRTEESRRFLSACSRSLSRLATGAYVHIGGDEVLGIPETDFNEAMRLLQDGVHERGLKTIAWQEGCRGKETADAYQFWMDEQDIPSEESLVGAWPQQFSSVARQAAAMYALCRDDPRRLRAKGSMVIDSQQSFVYLDRKYAEQSQVPEQNERMRTLGFPGYAPKNSTEPLGWSPISDGHGGTAPGIDQSQATLTAGVEAALWTETVRSTADMDMLLLPRLALIADFAWTGNPRLTQDGALLQRMRDYAKVWTLLGYDDFYRSSSLFPRLG</sequence>
<dbReference type="Gene3D" id="3.30.379.10">
    <property type="entry name" value="Chitobiase/beta-hexosaminidase domain 2-like"/>
    <property type="match status" value="1"/>
</dbReference>
<dbReference type="KEGG" id="bfk:QN062_06305"/>
<protein>
    <recommendedName>
        <fullName evidence="3">beta-N-acetylhexosaminidase</fullName>
        <ecNumber evidence="3">3.2.1.52</ecNumber>
    </recommendedName>
</protein>
<keyword evidence="4" id="KW-0378">Hydrolase</keyword>